<dbReference type="Pfam" id="PF01925">
    <property type="entry name" value="TauE"/>
    <property type="match status" value="1"/>
</dbReference>
<organism evidence="8">
    <name type="scientific">marine metagenome</name>
    <dbReference type="NCBI Taxonomy" id="408172"/>
    <lineage>
        <taxon>unclassified sequences</taxon>
        <taxon>metagenomes</taxon>
        <taxon>ecological metagenomes</taxon>
    </lineage>
</organism>
<evidence type="ECO:0000256" key="3">
    <source>
        <dbReference type="ARBA" id="ARBA00022475"/>
    </source>
</evidence>
<feature type="transmembrane region" description="Helical" evidence="7">
    <location>
        <begin position="72"/>
        <end position="90"/>
    </location>
</feature>
<feature type="non-terminal residue" evidence="8">
    <location>
        <position position="1"/>
    </location>
</feature>
<accession>A0A381NGG4</accession>
<feature type="transmembrane region" description="Helical" evidence="7">
    <location>
        <begin position="216"/>
        <end position="237"/>
    </location>
</feature>
<evidence type="ECO:0008006" key="9">
    <source>
        <dbReference type="Google" id="ProtNLM"/>
    </source>
</evidence>
<evidence type="ECO:0000256" key="1">
    <source>
        <dbReference type="ARBA" id="ARBA00004651"/>
    </source>
</evidence>
<keyword evidence="3" id="KW-1003">Cell membrane</keyword>
<keyword evidence="5 7" id="KW-1133">Transmembrane helix</keyword>
<feature type="transmembrane region" description="Helical" evidence="7">
    <location>
        <begin position="96"/>
        <end position="116"/>
    </location>
</feature>
<feature type="transmembrane region" description="Helical" evidence="7">
    <location>
        <begin position="191"/>
        <end position="210"/>
    </location>
</feature>
<evidence type="ECO:0000256" key="6">
    <source>
        <dbReference type="ARBA" id="ARBA00023136"/>
    </source>
</evidence>
<proteinExistence type="predicted"/>
<evidence type="ECO:0000313" key="8">
    <source>
        <dbReference type="EMBL" id="SUZ52603.1"/>
    </source>
</evidence>
<evidence type="ECO:0000256" key="2">
    <source>
        <dbReference type="ARBA" id="ARBA00022448"/>
    </source>
</evidence>
<gene>
    <name evidence="8" type="ORF">METZ01_LOCUS5457</name>
</gene>
<reference evidence="8" key="1">
    <citation type="submission" date="2018-05" db="EMBL/GenBank/DDBJ databases">
        <authorList>
            <person name="Lanie J.A."/>
            <person name="Ng W.-L."/>
            <person name="Kazmierczak K.M."/>
            <person name="Andrzejewski T.M."/>
            <person name="Davidsen T.M."/>
            <person name="Wayne K.J."/>
            <person name="Tettelin H."/>
            <person name="Glass J.I."/>
            <person name="Rusch D."/>
            <person name="Podicherti R."/>
            <person name="Tsui H.-C.T."/>
            <person name="Winkler M.E."/>
        </authorList>
    </citation>
    <scope>NUCLEOTIDE SEQUENCE</scope>
</reference>
<evidence type="ECO:0000256" key="7">
    <source>
        <dbReference type="SAM" id="Phobius"/>
    </source>
</evidence>
<feature type="transmembrane region" description="Helical" evidence="7">
    <location>
        <begin position="41"/>
        <end position="60"/>
    </location>
</feature>
<dbReference type="PANTHER" id="PTHR30269">
    <property type="entry name" value="TRANSMEMBRANE PROTEIN YFCA"/>
    <property type="match status" value="1"/>
</dbReference>
<dbReference type="EMBL" id="UINC01000284">
    <property type="protein sequence ID" value="SUZ52603.1"/>
    <property type="molecule type" value="Genomic_DNA"/>
</dbReference>
<evidence type="ECO:0000256" key="5">
    <source>
        <dbReference type="ARBA" id="ARBA00022989"/>
    </source>
</evidence>
<comment type="subcellular location">
    <subcellularLocation>
        <location evidence="1">Cell membrane</location>
        <topology evidence="1">Multi-pass membrane protein</topology>
    </subcellularLocation>
</comment>
<keyword evidence="4 7" id="KW-0812">Transmembrane</keyword>
<feature type="transmembrane region" description="Helical" evidence="7">
    <location>
        <begin position="162"/>
        <end position="179"/>
    </location>
</feature>
<dbReference type="InterPro" id="IPR052017">
    <property type="entry name" value="TSUP"/>
</dbReference>
<evidence type="ECO:0000256" key="4">
    <source>
        <dbReference type="ARBA" id="ARBA00022692"/>
    </source>
</evidence>
<keyword evidence="6 7" id="KW-0472">Membrane</keyword>
<keyword evidence="2" id="KW-0813">Transport</keyword>
<feature type="transmembrane region" description="Helical" evidence="7">
    <location>
        <begin position="7"/>
        <end position="35"/>
    </location>
</feature>
<dbReference type="GO" id="GO:0005886">
    <property type="term" value="C:plasma membrane"/>
    <property type="evidence" value="ECO:0007669"/>
    <property type="project" value="UniProtKB-SubCell"/>
</dbReference>
<protein>
    <recommendedName>
        <fullName evidence="9">Membrane transporter protein</fullName>
    </recommendedName>
</protein>
<name>A0A381NGG4_9ZZZZ</name>
<dbReference type="AlphaFoldDB" id="A0A381NGG4"/>
<dbReference type="PANTHER" id="PTHR30269:SF37">
    <property type="entry name" value="MEMBRANE TRANSPORTER PROTEIN"/>
    <property type="match status" value="1"/>
</dbReference>
<sequence length="238" mass="24616">VSPVEILLVVVAVVVGAMVQASAGIGITLVAAPVLLAVDPAFVPLPLILGGTVVGVRNLVMEFPGFDARRWRRCLLGAPVGLLLGEAALANLSERGLTLAVGLLVVVSVVAVASGWHPPRRSWTSVLTGVLVALTHRVAALPGPPYAILHHDDPPEVLRPNISSLILVLSGTIFIRLLVGGEVDAADMGRSALVMGSALIGLLLAPPVRRYVDTNWFRPAVLCVCGLGGLATTIGVIL</sequence>
<dbReference type="InterPro" id="IPR002781">
    <property type="entry name" value="TM_pro_TauE-like"/>
</dbReference>